<evidence type="ECO:0000313" key="9">
    <source>
        <dbReference type="EMBL" id="EMS74208.1"/>
    </source>
</evidence>
<comment type="catalytic activity">
    <reaction evidence="6 7">
        <text>L-glutamate 5-semialdehyde + phosphate + NADP(+) = L-glutamyl 5-phosphate + NADPH + H(+)</text>
        <dbReference type="Rhea" id="RHEA:19541"/>
        <dbReference type="ChEBI" id="CHEBI:15378"/>
        <dbReference type="ChEBI" id="CHEBI:43474"/>
        <dbReference type="ChEBI" id="CHEBI:57783"/>
        <dbReference type="ChEBI" id="CHEBI:58066"/>
        <dbReference type="ChEBI" id="CHEBI:58274"/>
        <dbReference type="ChEBI" id="CHEBI:58349"/>
        <dbReference type="EC" id="1.2.1.41"/>
    </reaction>
</comment>
<feature type="domain" description="Aldehyde dehydrogenase" evidence="8">
    <location>
        <begin position="2"/>
        <end position="299"/>
    </location>
</feature>
<comment type="subcellular location">
    <subcellularLocation>
        <location evidence="7">Cytoplasm</location>
    </subcellularLocation>
</comment>
<proteinExistence type="inferred from homology"/>
<dbReference type="FunFam" id="3.40.309.10:FF:000006">
    <property type="entry name" value="Gamma-glutamyl phosphate reductase"/>
    <property type="match status" value="1"/>
</dbReference>
<dbReference type="GO" id="GO:0005737">
    <property type="term" value="C:cytoplasm"/>
    <property type="evidence" value="ECO:0007669"/>
    <property type="project" value="UniProtKB-SubCell"/>
</dbReference>
<evidence type="ECO:0000313" key="10">
    <source>
        <dbReference type="Proteomes" id="UP000014155"/>
    </source>
</evidence>
<evidence type="ECO:0000256" key="3">
    <source>
        <dbReference type="ARBA" id="ARBA00022650"/>
    </source>
</evidence>
<dbReference type="PATRIC" id="fig|1195236.3.peg.51"/>
<accession>S0G071</accession>
<comment type="similarity">
    <text evidence="7">Belongs to the gamma-glutamyl phosphate reductase family.</text>
</comment>
<dbReference type="InterPro" id="IPR016163">
    <property type="entry name" value="Ald_DH_C"/>
</dbReference>
<dbReference type="InterPro" id="IPR020593">
    <property type="entry name" value="G-glutamylP_reductase_CS"/>
</dbReference>
<dbReference type="PANTHER" id="PTHR11063">
    <property type="entry name" value="GLUTAMATE SEMIALDEHYDE DEHYDROGENASE"/>
    <property type="match status" value="1"/>
</dbReference>
<dbReference type="PROSITE" id="PS01223">
    <property type="entry name" value="PROA"/>
    <property type="match status" value="1"/>
</dbReference>
<evidence type="ECO:0000259" key="8">
    <source>
        <dbReference type="Pfam" id="PF00171"/>
    </source>
</evidence>
<organism evidence="9 10">
    <name type="scientific">Ruminiclostridium cellobioparum subsp. termitidis CT1112</name>
    <dbReference type="NCBI Taxonomy" id="1195236"/>
    <lineage>
        <taxon>Bacteria</taxon>
        <taxon>Bacillati</taxon>
        <taxon>Bacillota</taxon>
        <taxon>Clostridia</taxon>
        <taxon>Eubacteriales</taxon>
        <taxon>Oscillospiraceae</taxon>
        <taxon>Ruminiclostridium</taxon>
    </lineage>
</organism>
<dbReference type="AlphaFoldDB" id="S0G071"/>
<dbReference type="HAMAP" id="MF_00412">
    <property type="entry name" value="ProA"/>
    <property type="match status" value="1"/>
</dbReference>
<dbReference type="PIRSF" id="PIRSF000151">
    <property type="entry name" value="GPR"/>
    <property type="match status" value="1"/>
</dbReference>
<keyword evidence="10" id="KW-1185">Reference proteome</keyword>
<dbReference type="Pfam" id="PF00171">
    <property type="entry name" value="Aldedh"/>
    <property type="match status" value="1"/>
</dbReference>
<evidence type="ECO:0000256" key="6">
    <source>
        <dbReference type="ARBA" id="ARBA00049024"/>
    </source>
</evidence>
<dbReference type="SUPFAM" id="SSF53720">
    <property type="entry name" value="ALDH-like"/>
    <property type="match status" value="1"/>
</dbReference>
<dbReference type="Gene3D" id="3.40.309.10">
    <property type="entry name" value="Aldehyde Dehydrogenase, Chain A, domain 2"/>
    <property type="match status" value="1"/>
</dbReference>
<dbReference type="InterPro" id="IPR016162">
    <property type="entry name" value="Ald_DH_N"/>
</dbReference>
<dbReference type="GO" id="GO:0050661">
    <property type="term" value="F:NADP binding"/>
    <property type="evidence" value="ECO:0007669"/>
    <property type="project" value="InterPro"/>
</dbReference>
<dbReference type="STRING" id="1195236.CTER_0053"/>
<dbReference type="Proteomes" id="UP000014155">
    <property type="component" value="Unassembled WGS sequence"/>
</dbReference>
<dbReference type="GO" id="GO:0004350">
    <property type="term" value="F:glutamate-5-semialdehyde dehydrogenase activity"/>
    <property type="evidence" value="ECO:0007669"/>
    <property type="project" value="UniProtKB-UniRule"/>
</dbReference>
<dbReference type="PANTHER" id="PTHR11063:SF8">
    <property type="entry name" value="DELTA-1-PYRROLINE-5-CARBOXYLATE SYNTHASE"/>
    <property type="match status" value="1"/>
</dbReference>
<dbReference type="InterPro" id="IPR012134">
    <property type="entry name" value="Glu-5-SA_DH"/>
</dbReference>
<evidence type="ECO:0000256" key="2">
    <source>
        <dbReference type="ARBA" id="ARBA00022605"/>
    </source>
</evidence>
<gene>
    <name evidence="7" type="primary">proA</name>
    <name evidence="9" type="ORF">CTER_0053</name>
</gene>
<dbReference type="EC" id="1.2.1.41" evidence="7"/>
<evidence type="ECO:0000256" key="7">
    <source>
        <dbReference type="HAMAP-Rule" id="MF_00412"/>
    </source>
</evidence>
<dbReference type="InterPro" id="IPR000965">
    <property type="entry name" value="GPR_dom"/>
</dbReference>
<dbReference type="UniPathway" id="UPA00098">
    <property type="reaction ID" value="UER00360"/>
</dbReference>
<name>S0G071_RUMCE</name>
<keyword evidence="4 7" id="KW-0521">NADP</keyword>
<reference evidence="9 10" key="1">
    <citation type="journal article" date="2013" name="Genome Announc.">
        <title>Draft Genome Sequence of the Cellulolytic, Mesophilic, Anaerobic Bacterium Clostridium termitidis Strain CT1112 (DSM 5398).</title>
        <authorList>
            <person name="Lal S."/>
            <person name="Ramachandran U."/>
            <person name="Zhang X."/>
            <person name="Munir R."/>
            <person name="Sparling R."/>
            <person name="Levin D.B."/>
        </authorList>
    </citation>
    <scope>NUCLEOTIDE SEQUENCE [LARGE SCALE GENOMIC DNA]</scope>
    <source>
        <strain evidence="9 10">CT1112</strain>
    </source>
</reference>
<keyword evidence="7" id="KW-0963">Cytoplasm</keyword>
<dbReference type="RefSeq" id="WP_004622766.1">
    <property type="nucleotide sequence ID" value="NZ_AORV01000002.1"/>
</dbReference>
<dbReference type="eggNOG" id="COG0014">
    <property type="taxonomic scope" value="Bacteria"/>
</dbReference>
<dbReference type="Gene3D" id="3.40.605.10">
    <property type="entry name" value="Aldehyde Dehydrogenase, Chain A, domain 1"/>
    <property type="match status" value="1"/>
</dbReference>
<sequence length="432" mass="47430">MDIKQVCIKASEASIRMAELDGTAKNKALSALADALLEHKDRLIAANAVDLKRSEEEKLAAPLLKRLKFDEKKINDVVEGIRSLMKLEEPVGNTLLSTMLDEGLELYKVTCPIGVIGIIFESRPDALVQISTLCLKSGNSVLLKGGREAVETNRALTEIIDGATIAAGLPKGWITLLESRDDVNEMLKMDEYIDLVIPRGSNEFVRYIMDNSRIPVMGHADGICHVYVDKDADLDMAVKITVDSKTQYVAVCNAAETLLVHEAAAAKFLPVLKAELDKKNVEIYGDEGTRKIIPVKAASDSDWATEYLDYTISIKLVPDADKAIEHINTYGSGHTDSIVTSNRQTALKFMNLVDSGNVFWNASTRFSDGFKYGFGAEVGISTSKLHARGPVGLDGLLSYKYMLVGNGQTVDDYANDRKSFKHVKLNKKIQDV</sequence>
<dbReference type="InterPro" id="IPR016161">
    <property type="entry name" value="Ald_DH/histidinol_DH"/>
</dbReference>
<dbReference type="GO" id="GO:0055129">
    <property type="term" value="P:L-proline biosynthetic process"/>
    <property type="evidence" value="ECO:0007669"/>
    <property type="project" value="UniProtKB-UniRule"/>
</dbReference>
<dbReference type="EMBL" id="AORV01000002">
    <property type="protein sequence ID" value="EMS74208.1"/>
    <property type="molecule type" value="Genomic_DNA"/>
</dbReference>
<dbReference type="NCBIfam" id="NF001221">
    <property type="entry name" value="PRK00197.1"/>
    <property type="match status" value="1"/>
</dbReference>
<comment type="caution">
    <text evidence="9">The sequence shown here is derived from an EMBL/GenBank/DDBJ whole genome shotgun (WGS) entry which is preliminary data.</text>
</comment>
<comment type="function">
    <text evidence="7">Catalyzes the NADPH-dependent reduction of L-glutamate 5-phosphate into L-glutamate 5-semialdehyde and phosphate. The product spontaneously undergoes cyclization to form 1-pyrroline-5-carboxylate.</text>
</comment>
<protein>
    <recommendedName>
        <fullName evidence="7">Gamma-glutamyl phosphate reductase</fullName>
        <shortName evidence="7">GPR</shortName>
        <ecNumber evidence="7">1.2.1.41</ecNumber>
    </recommendedName>
    <alternativeName>
        <fullName evidence="7">Glutamate-5-semialdehyde dehydrogenase</fullName>
    </alternativeName>
    <alternativeName>
        <fullName evidence="7">Glutamyl-gamma-semialdehyde dehydrogenase</fullName>
        <shortName evidence="7">GSA dehydrogenase</shortName>
    </alternativeName>
</protein>
<evidence type="ECO:0000256" key="1">
    <source>
        <dbReference type="ARBA" id="ARBA00004985"/>
    </source>
</evidence>
<keyword evidence="3 7" id="KW-0641">Proline biosynthesis</keyword>
<keyword evidence="5 7" id="KW-0560">Oxidoreductase</keyword>
<keyword evidence="2 7" id="KW-0028">Amino-acid biosynthesis</keyword>
<dbReference type="NCBIfam" id="TIGR00407">
    <property type="entry name" value="proA"/>
    <property type="match status" value="1"/>
</dbReference>
<evidence type="ECO:0000256" key="5">
    <source>
        <dbReference type="ARBA" id="ARBA00023002"/>
    </source>
</evidence>
<evidence type="ECO:0000256" key="4">
    <source>
        <dbReference type="ARBA" id="ARBA00022857"/>
    </source>
</evidence>
<dbReference type="CDD" id="cd07079">
    <property type="entry name" value="ALDH_F18-19_ProA-GPR"/>
    <property type="match status" value="1"/>
</dbReference>
<dbReference type="InterPro" id="IPR015590">
    <property type="entry name" value="Aldehyde_DH_dom"/>
</dbReference>
<comment type="pathway">
    <text evidence="1 7">Amino-acid biosynthesis; L-proline biosynthesis; L-glutamate 5-semialdehyde from L-glutamate: step 2/2.</text>
</comment>